<feature type="transmembrane region" description="Helical" evidence="3">
    <location>
        <begin position="124"/>
        <end position="144"/>
    </location>
</feature>
<name>A0A5B8MBN6_9CHLO</name>
<evidence type="ECO:0000256" key="2">
    <source>
        <dbReference type="SAM" id="MobiDB-lite"/>
    </source>
</evidence>
<feature type="transmembrane region" description="Helical" evidence="3">
    <location>
        <begin position="353"/>
        <end position="370"/>
    </location>
</feature>
<feature type="transmembrane region" description="Helical" evidence="3">
    <location>
        <begin position="98"/>
        <end position="118"/>
    </location>
</feature>
<dbReference type="PANTHER" id="PTHR43215">
    <property type="entry name" value="RADIAL SPOKE HEAD 1 HOMOLOG"/>
    <property type="match status" value="1"/>
</dbReference>
<protein>
    <recommendedName>
        <fullName evidence="6">MORN repeat domain-containing protein</fullName>
    </recommendedName>
</protein>
<dbReference type="Pfam" id="PF02493">
    <property type="entry name" value="MORN"/>
    <property type="match status" value="3"/>
</dbReference>
<feature type="transmembrane region" description="Helical" evidence="3">
    <location>
        <begin position="376"/>
        <end position="395"/>
    </location>
</feature>
<proteinExistence type="predicted"/>
<keyword evidence="3" id="KW-0472">Membrane</keyword>
<feature type="transmembrane region" description="Helical" evidence="3">
    <location>
        <begin position="39"/>
        <end position="60"/>
    </location>
</feature>
<dbReference type="SMART" id="SM00698">
    <property type="entry name" value="MORN"/>
    <property type="match status" value="3"/>
</dbReference>
<feature type="compositionally biased region" description="Basic residues" evidence="2">
    <location>
        <begin position="512"/>
        <end position="523"/>
    </location>
</feature>
<keyword evidence="3" id="KW-0812">Transmembrane</keyword>
<keyword evidence="3" id="KW-1133">Transmembrane helix</keyword>
<evidence type="ECO:0000313" key="5">
    <source>
        <dbReference type="Proteomes" id="UP000316726"/>
    </source>
</evidence>
<feature type="transmembrane region" description="Helical" evidence="3">
    <location>
        <begin position="433"/>
        <end position="452"/>
    </location>
</feature>
<reference evidence="4 5" key="1">
    <citation type="submission" date="2018-07" db="EMBL/GenBank/DDBJ databases">
        <title>The complete nuclear genome of the prasinophyte Chloropicon primus (CCMP1205).</title>
        <authorList>
            <person name="Pombert J.-F."/>
            <person name="Otis C."/>
            <person name="Turmel M."/>
            <person name="Lemieux C."/>
        </authorList>
    </citation>
    <scope>NUCLEOTIDE SEQUENCE [LARGE SCALE GENOMIC DNA]</scope>
    <source>
        <strain evidence="4 5">CCMP1205</strain>
    </source>
</reference>
<accession>A0A5B8MBN6</accession>
<evidence type="ECO:0008006" key="6">
    <source>
        <dbReference type="Google" id="ProtNLM"/>
    </source>
</evidence>
<dbReference type="AlphaFoldDB" id="A0A5B8MBN6"/>
<organism evidence="4 5">
    <name type="scientific">Chloropicon primus</name>
    <dbReference type="NCBI Taxonomy" id="1764295"/>
    <lineage>
        <taxon>Eukaryota</taxon>
        <taxon>Viridiplantae</taxon>
        <taxon>Chlorophyta</taxon>
        <taxon>Chloropicophyceae</taxon>
        <taxon>Chloropicales</taxon>
        <taxon>Chloropicaceae</taxon>
        <taxon>Chloropicon</taxon>
    </lineage>
</organism>
<keyword evidence="5" id="KW-1185">Reference proteome</keyword>
<evidence type="ECO:0000256" key="3">
    <source>
        <dbReference type="SAM" id="Phobius"/>
    </source>
</evidence>
<dbReference type="GO" id="GO:0016020">
    <property type="term" value="C:membrane"/>
    <property type="evidence" value="ECO:0007669"/>
    <property type="project" value="UniProtKB-ARBA"/>
</dbReference>
<sequence length="540" mass="57104">MLSTALGESLRQALCFGAGSFLRRTDALSPGDGLAAHRLLLTLLIPTLLVGLGVNAGSFLEPGSRVLAACGLAHFLLLFSLSLLGFRSLPAKDKGTATALVTCVSCCFSGLPGARGSLAQARLVLLGDLPAALLSFVAAALVVVRTRGRLLGGAMPGKYKHADGGVYSGEWKGFSKHGFGTYTYPSGSIYSGEWRENAKDGCGTYRYGTGGAYIGDWRKGNPWGVGIRVYKSGKVAHGNFVNGKLESELPADVCEAAVERSLRASKQASSIAKERNQPFYQRLVTEVADILPICLVLLALRLPRVFSVLISAETTRAVLLFFAPLAALAYGLQSAFRPQLSDSTLLDVQGMLSFRYGVSCLFAGLALLLAPPGADFGIILSCALCPASPLLMLVVDKYTAENKDFVRAVLGWSMVLSLALTACAQILCEVQGKHATAAFTSAASAVFGGIYIRGERRKRAAIAPVLACSFAPASAGSRGQGERPAVVVGKPSAARCRVLRGTTHVPRAEGRRQHRAPGRRRNAQRISAGSKYCKSLRTSF</sequence>
<dbReference type="STRING" id="1764295.A0A5B8MBN6"/>
<feature type="transmembrane region" description="Helical" evidence="3">
    <location>
        <begin position="407"/>
        <end position="427"/>
    </location>
</feature>
<dbReference type="Gene3D" id="2.20.110.10">
    <property type="entry name" value="Histone H3 K4-specific methyltransferase SET7/9 N-terminal domain"/>
    <property type="match status" value="2"/>
</dbReference>
<dbReference type="Proteomes" id="UP000316726">
    <property type="component" value="Chromosome 1"/>
</dbReference>
<dbReference type="SUPFAM" id="SSF82185">
    <property type="entry name" value="Histone H3 K4-specific methyltransferase SET7/9 N-terminal domain"/>
    <property type="match status" value="1"/>
</dbReference>
<feature type="transmembrane region" description="Helical" evidence="3">
    <location>
        <begin position="66"/>
        <end position="86"/>
    </location>
</feature>
<evidence type="ECO:0000256" key="1">
    <source>
        <dbReference type="ARBA" id="ARBA00022737"/>
    </source>
</evidence>
<gene>
    <name evidence="4" type="ORF">A3770_01p01870</name>
</gene>
<dbReference type="InterPro" id="IPR003409">
    <property type="entry name" value="MORN"/>
</dbReference>
<dbReference type="EMBL" id="CP031034">
    <property type="protein sequence ID" value="QDZ17669.1"/>
    <property type="molecule type" value="Genomic_DNA"/>
</dbReference>
<dbReference type="OrthoDB" id="270720at2759"/>
<evidence type="ECO:0000313" key="4">
    <source>
        <dbReference type="EMBL" id="QDZ17669.1"/>
    </source>
</evidence>
<feature type="region of interest" description="Disordered" evidence="2">
    <location>
        <begin position="503"/>
        <end position="540"/>
    </location>
</feature>
<dbReference type="PANTHER" id="PTHR43215:SF14">
    <property type="entry name" value="RADIAL SPOKE HEAD 1 HOMOLOG"/>
    <property type="match status" value="1"/>
</dbReference>
<feature type="transmembrane region" description="Helical" evidence="3">
    <location>
        <begin position="314"/>
        <end position="332"/>
    </location>
</feature>
<keyword evidence="1" id="KW-0677">Repeat</keyword>